<evidence type="ECO:0000256" key="2">
    <source>
        <dbReference type="SAM" id="Phobius"/>
    </source>
</evidence>
<keyword evidence="2" id="KW-0812">Transmembrane</keyword>
<feature type="compositionally biased region" description="Basic residues" evidence="1">
    <location>
        <begin position="15"/>
        <end position="24"/>
    </location>
</feature>
<dbReference type="EMBL" id="BKCP01005072">
    <property type="protein sequence ID" value="GER35989.1"/>
    <property type="molecule type" value="Genomic_DNA"/>
</dbReference>
<evidence type="ECO:0000256" key="1">
    <source>
        <dbReference type="SAM" id="MobiDB-lite"/>
    </source>
</evidence>
<proteinExistence type="predicted"/>
<evidence type="ECO:0000313" key="3">
    <source>
        <dbReference type="EMBL" id="GER35989.1"/>
    </source>
</evidence>
<accession>A0A5A7PT43</accession>
<feature type="transmembrane region" description="Helical" evidence="2">
    <location>
        <begin position="172"/>
        <end position="191"/>
    </location>
</feature>
<keyword evidence="4" id="KW-1185">Reference proteome</keyword>
<keyword evidence="2" id="KW-1133">Transmembrane helix</keyword>
<dbReference type="AlphaFoldDB" id="A0A5A7PT43"/>
<protein>
    <submittedName>
        <fullName evidence="3">Protein SEY1</fullName>
    </submittedName>
</protein>
<dbReference type="Proteomes" id="UP000325081">
    <property type="component" value="Unassembled WGS sequence"/>
</dbReference>
<name>A0A5A7PT43_STRAF</name>
<comment type="caution">
    <text evidence="3">The sequence shown here is derived from an EMBL/GenBank/DDBJ whole genome shotgun (WGS) entry which is preliminary data.</text>
</comment>
<gene>
    <name evidence="3" type="ORF">STAS_12304</name>
</gene>
<sequence>MLHFGSAAQGTTPMRKPRSKKRKTTERSLKPGLAKVYLGPNATEAPPKPKVVDVPTTVVLEMAKRLAVSNDVGSHLAYLVSIFLERKMDRWWGDRTLQASHGLSHTLQDFRYNFTPFSTLAFELSGEGVTMENKWLKAEFTAREQALDHERAKLKATASKVKKETKTMRTELIRILTELFGLLMTLFWQYLAHRLD</sequence>
<reference evidence="4" key="1">
    <citation type="journal article" date="2019" name="Curr. Biol.">
        <title>Genome Sequence of Striga asiatica Provides Insight into the Evolution of Plant Parasitism.</title>
        <authorList>
            <person name="Yoshida S."/>
            <person name="Kim S."/>
            <person name="Wafula E.K."/>
            <person name="Tanskanen J."/>
            <person name="Kim Y.M."/>
            <person name="Honaas L."/>
            <person name="Yang Z."/>
            <person name="Spallek T."/>
            <person name="Conn C.E."/>
            <person name="Ichihashi Y."/>
            <person name="Cheong K."/>
            <person name="Cui S."/>
            <person name="Der J.P."/>
            <person name="Gundlach H."/>
            <person name="Jiao Y."/>
            <person name="Hori C."/>
            <person name="Ishida J.K."/>
            <person name="Kasahara H."/>
            <person name="Kiba T."/>
            <person name="Kim M.S."/>
            <person name="Koo N."/>
            <person name="Laohavisit A."/>
            <person name="Lee Y.H."/>
            <person name="Lumba S."/>
            <person name="McCourt P."/>
            <person name="Mortimer J.C."/>
            <person name="Mutuku J.M."/>
            <person name="Nomura T."/>
            <person name="Sasaki-Sekimoto Y."/>
            <person name="Seto Y."/>
            <person name="Wang Y."/>
            <person name="Wakatake T."/>
            <person name="Sakakibara H."/>
            <person name="Demura T."/>
            <person name="Yamaguchi S."/>
            <person name="Yoneyama K."/>
            <person name="Manabe R.I."/>
            <person name="Nelson D.C."/>
            <person name="Schulman A.H."/>
            <person name="Timko M.P."/>
            <person name="dePamphilis C.W."/>
            <person name="Choi D."/>
            <person name="Shirasu K."/>
        </authorList>
    </citation>
    <scope>NUCLEOTIDE SEQUENCE [LARGE SCALE GENOMIC DNA]</scope>
    <source>
        <strain evidence="4">cv. UVA1</strain>
    </source>
</reference>
<evidence type="ECO:0000313" key="4">
    <source>
        <dbReference type="Proteomes" id="UP000325081"/>
    </source>
</evidence>
<feature type="region of interest" description="Disordered" evidence="1">
    <location>
        <begin position="1"/>
        <end position="32"/>
    </location>
</feature>
<keyword evidence="2" id="KW-0472">Membrane</keyword>
<organism evidence="3 4">
    <name type="scientific">Striga asiatica</name>
    <name type="common">Asiatic witchweed</name>
    <name type="synonym">Buchnera asiatica</name>
    <dbReference type="NCBI Taxonomy" id="4170"/>
    <lineage>
        <taxon>Eukaryota</taxon>
        <taxon>Viridiplantae</taxon>
        <taxon>Streptophyta</taxon>
        <taxon>Embryophyta</taxon>
        <taxon>Tracheophyta</taxon>
        <taxon>Spermatophyta</taxon>
        <taxon>Magnoliopsida</taxon>
        <taxon>eudicotyledons</taxon>
        <taxon>Gunneridae</taxon>
        <taxon>Pentapetalae</taxon>
        <taxon>asterids</taxon>
        <taxon>lamiids</taxon>
        <taxon>Lamiales</taxon>
        <taxon>Orobanchaceae</taxon>
        <taxon>Buchnereae</taxon>
        <taxon>Striga</taxon>
    </lineage>
</organism>